<evidence type="ECO:0000313" key="3">
    <source>
        <dbReference type="Proteomes" id="UP000324222"/>
    </source>
</evidence>
<proteinExistence type="predicted"/>
<evidence type="ECO:0000256" key="1">
    <source>
        <dbReference type="SAM" id="MobiDB-lite"/>
    </source>
</evidence>
<sequence length="107" mass="11489">MGSSSRTRCWVSRDSVNPGQKTPVAALRHLVLTATKTTANQHSNTTTHNTDEQHFILLSLFSHGRPTQDGGVVRSWTSPTNCSSLTTKADEASSCALMPGKPLSVSH</sequence>
<reference evidence="2 3" key="1">
    <citation type="submission" date="2019-05" db="EMBL/GenBank/DDBJ databases">
        <title>Another draft genome of Portunus trituberculatus and its Hox gene families provides insights of decapod evolution.</title>
        <authorList>
            <person name="Jeong J.-H."/>
            <person name="Song I."/>
            <person name="Kim S."/>
            <person name="Choi T."/>
            <person name="Kim D."/>
            <person name="Ryu S."/>
            <person name="Kim W."/>
        </authorList>
    </citation>
    <scope>NUCLEOTIDE SEQUENCE [LARGE SCALE GENOMIC DNA]</scope>
    <source>
        <tissue evidence="2">Muscle</tissue>
    </source>
</reference>
<dbReference type="EMBL" id="VSRR010034012">
    <property type="protein sequence ID" value="MPC72034.1"/>
    <property type="molecule type" value="Genomic_DNA"/>
</dbReference>
<accession>A0A5B7HUD1</accession>
<protein>
    <submittedName>
        <fullName evidence="2">Uncharacterized protein</fullName>
    </submittedName>
</protein>
<evidence type="ECO:0000313" key="2">
    <source>
        <dbReference type="EMBL" id="MPC72034.1"/>
    </source>
</evidence>
<gene>
    <name evidence="2" type="ORF">E2C01_066327</name>
</gene>
<comment type="caution">
    <text evidence="2">The sequence shown here is derived from an EMBL/GenBank/DDBJ whole genome shotgun (WGS) entry which is preliminary data.</text>
</comment>
<feature type="region of interest" description="Disordered" evidence="1">
    <location>
        <begin position="1"/>
        <end position="20"/>
    </location>
</feature>
<keyword evidence="3" id="KW-1185">Reference proteome</keyword>
<dbReference type="Proteomes" id="UP000324222">
    <property type="component" value="Unassembled WGS sequence"/>
</dbReference>
<name>A0A5B7HUD1_PORTR</name>
<dbReference type="AlphaFoldDB" id="A0A5B7HUD1"/>
<organism evidence="2 3">
    <name type="scientific">Portunus trituberculatus</name>
    <name type="common">Swimming crab</name>
    <name type="synonym">Neptunus trituberculatus</name>
    <dbReference type="NCBI Taxonomy" id="210409"/>
    <lineage>
        <taxon>Eukaryota</taxon>
        <taxon>Metazoa</taxon>
        <taxon>Ecdysozoa</taxon>
        <taxon>Arthropoda</taxon>
        <taxon>Crustacea</taxon>
        <taxon>Multicrustacea</taxon>
        <taxon>Malacostraca</taxon>
        <taxon>Eumalacostraca</taxon>
        <taxon>Eucarida</taxon>
        <taxon>Decapoda</taxon>
        <taxon>Pleocyemata</taxon>
        <taxon>Brachyura</taxon>
        <taxon>Eubrachyura</taxon>
        <taxon>Portunoidea</taxon>
        <taxon>Portunidae</taxon>
        <taxon>Portuninae</taxon>
        <taxon>Portunus</taxon>
    </lineage>
</organism>